<feature type="compositionally biased region" description="Basic and acidic residues" evidence="4">
    <location>
        <begin position="294"/>
        <end position="304"/>
    </location>
</feature>
<keyword evidence="5" id="KW-0812">Transmembrane</keyword>
<dbReference type="SUPFAM" id="SSF49478">
    <property type="entry name" value="Cna protein B-type domain"/>
    <property type="match status" value="1"/>
</dbReference>
<dbReference type="NCBIfam" id="TIGR01167">
    <property type="entry name" value="LPXTG_anchor"/>
    <property type="match status" value="1"/>
</dbReference>
<evidence type="ECO:0000259" key="7">
    <source>
        <dbReference type="Pfam" id="PF17802"/>
    </source>
</evidence>
<evidence type="ECO:0000256" key="1">
    <source>
        <dbReference type="ARBA" id="ARBA00007257"/>
    </source>
</evidence>
<dbReference type="RefSeq" id="WP_154536962.1">
    <property type="nucleotide sequence ID" value="NZ_VUNE01000001.1"/>
</dbReference>
<dbReference type="Proteomes" id="UP000440713">
    <property type="component" value="Unassembled WGS sequence"/>
</dbReference>
<sequence length="351" mass="38983">MKKHFKKLIKIAFVFVLGFVLTLSSASANTTLYGPAGSDSDQTIVNIYLAKELLDSTAKADGDTIIADASTNEKYRRLENRSLLIWKIDNHIEGTKEEIDKQKFYIASKLEKLKNNELTEKYGQPFKSNNSDKNGHIKQALKKGATYYVRENISDEQVKSIVSSFVIVTSRNSTSELDIYSKSVYKPRITKGNRFVKVDFENTSKRLKGAIFRIEEKSGDSYKAVLKNGVQYVVSSDENGEFIVDGLTQGTYYLFEVKAPTGYLQLSSPIEFKVGGDYSQDDVLMIKNKIDTDYGGGKQHDSRNDGSGSGASDGKISIPKTGDIMLLLLTIGGVLVASLGHLLLRDKKESY</sequence>
<evidence type="ECO:0000313" key="8">
    <source>
        <dbReference type="EMBL" id="MST61532.1"/>
    </source>
</evidence>
<protein>
    <submittedName>
        <fullName evidence="8">LPXTG cell wall anchor domain-containing protein</fullName>
    </submittedName>
</protein>
<comment type="caution">
    <text evidence="8">The sequence shown here is derived from an EMBL/GenBank/DDBJ whole genome shotgun (WGS) entry which is preliminary data.</text>
</comment>
<dbReference type="Gene3D" id="2.60.40.4180">
    <property type="match status" value="1"/>
</dbReference>
<keyword evidence="5" id="KW-1133">Transmembrane helix</keyword>
<reference evidence="8 9" key="1">
    <citation type="submission" date="2019-08" db="EMBL/GenBank/DDBJ databases">
        <title>In-depth cultivation of the pig gut microbiome towards novel bacterial diversity and tailored functional studies.</title>
        <authorList>
            <person name="Wylensek D."/>
            <person name="Hitch T.C.A."/>
            <person name="Clavel T."/>
        </authorList>
    </citation>
    <scope>NUCLEOTIDE SEQUENCE [LARGE SCALE GENOMIC DNA]</scope>
    <source>
        <strain evidence="8 9">WCA-SAB-591-4A-A</strain>
    </source>
</reference>
<keyword evidence="9" id="KW-1185">Reference proteome</keyword>
<accession>A0A6N7XB85</accession>
<comment type="similarity">
    <text evidence="1">Belongs to the serine-aspartate repeat-containing protein (SDr) family.</text>
</comment>
<feature type="domain" description="SpaA-like prealbumin fold" evidence="7">
    <location>
        <begin position="195"/>
        <end position="276"/>
    </location>
</feature>
<dbReference type="PANTHER" id="PTHR36108">
    <property type="entry name" value="COLOSSIN-B-RELATED"/>
    <property type="match status" value="1"/>
</dbReference>
<dbReference type="InterPro" id="IPR041033">
    <property type="entry name" value="SpaA_PFL_dom_1"/>
</dbReference>
<feature type="region of interest" description="Disordered" evidence="4">
    <location>
        <begin position="294"/>
        <end position="314"/>
    </location>
</feature>
<evidence type="ECO:0000256" key="5">
    <source>
        <dbReference type="SAM" id="Phobius"/>
    </source>
</evidence>
<dbReference type="Pfam" id="PF17802">
    <property type="entry name" value="SpaA"/>
    <property type="match status" value="1"/>
</dbReference>
<evidence type="ECO:0000313" key="9">
    <source>
        <dbReference type="Proteomes" id="UP000440713"/>
    </source>
</evidence>
<dbReference type="InterPro" id="IPR013783">
    <property type="entry name" value="Ig-like_fold"/>
</dbReference>
<evidence type="ECO:0000256" key="4">
    <source>
        <dbReference type="SAM" id="MobiDB-lite"/>
    </source>
</evidence>
<dbReference type="Gene3D" id="2.60.40.10">
    <property type="entry name" value="Immunoglobulins"/>
    <property type="match status" value="1"/>
</dbReference>
<gene>
    <name evidence="8" type="ORF">FYJ71_00850</name>
</gene>
<proteinExistence type="inferred from homology"/>
<dbReference type="PANTHER" id="PTHR36108:SF13">
    <property type="entry name" value="COLOSSIN-B-RELATED"/>
    <property type="match status" value="1"/>
</dbReference>
<feature type="signal peptide" evidence="6">
    <location>
        <begin position="1"/>
        <end position="28"/>
    </location>
</feature>
<feature type="chain" id="PRO_5026883995" evidence="6">
    <location>
        <begin position="29"/>
        <end position="351"/>
    </location>
</feature>
<organism evidence="8 9">
    <name type="scientific">Peptostreptococcus porci</name>
    <dbReference type="NCBI Taxonomy" id="2652282"/>
    <lineage>
        <taxon>Bacteria</taxon>
        <taxon>Bacillati</taxon>
        <taxon>Bacillota</taxon>
        <taxon>Clostridia</taxon>
        <taxon>Peptostreptococcales</taxon>
        <taxon>Peptostreptococcaceae</taxon>
        <taxon>Peptostreptococcus</taxon>
    </lineage>
</organism>
<dbReference type="EMBL" id="VUNE01000001">
    <property type="protein sequence ID" value="MST61532.1"/>
    <property type="molecule type" value="Genomic_DNA"/>
</dbReference>
<keyword evidence="3 6" id="KW-0732">Signal</keyword>
<evidence type="ECO:0000256" key="6">
    <source>
        <dbReference type="SAM" id="SignalP"/>
    </source>
</evidence>
<keyword evidence="2" id="KW-0964">Secreted</keyword>
<feature type="transmembrane region" description="Helical" evidence="5">
    <location>
        <begin position="324"/>
        <end position="344"/>
    </location>
</feature>
<name>A0A6N7XB85_9FIRM</name>
<evidence type="ECO:0000256" key="3">
    <source>
        <dbReference type="ARBA" id="ARBA00022729"/>
    </source>
</evidence>
<keyword evidence="5" id="KW-0472">Membrane</keyword>
<evidence type="ECO:0000256" key="2">
    <source>
        <dbReference type="ARBA" id="ARBA00022525"/>
    </source>
</evidence>
<dbReference type="AlphaFoldDB" id="A0A6N7XB85"/>